<dbReference type="Pfam" id="PF00324">
    <property type="entry name" value="AA_permease"/>
    <property type="match status" value="2"/>
</dbReference>
<feature type="transmembrane region" description="Helical" evidence="5">
    <location>
        <begin position="459"/>
        <end position="478"/>
    </location>
</feature>
<comment type="subcellular location">
    <subcellularLocation>
        <location evidence="1">Membrane</location>
        <topology evidence="1">Multi-pass membrane protein</topology>
    </subcellularLocation>
</comment>
<keyword evidence="3 5" id="KW-1133">Transmembrane helix</keyword>
<feature type="domain" description="Amino acid permease/ SLC12A" evidence="6">
    <location>
        <begin position="124"/>
        <end position="429"/>
    </location>
</feature>
<evidence type="ECO:0000259" key="6">
    <source>
        <dbReference type="Pfam" id="PF00324"/>
    </source>
</evidence>
<evidence type="ECO:0000256" key="5">
    <source>
        <dbReference type="SAM" id="Phobius"/>
    </source>
</evidence>
<sequence>MSSSIQTEPESFMLEPRTIHHRNVQPSDSVSESTAIQIPQSGPIAQATHTWFEIQQKLPPQITRRNIQMISVGGVIGTGLFLGMHFAVPQGWWTGRDADRIHNNGEYCVCRGHIFGRDGGFFVEPHVGGPVGLADVYVDQALGFAMGWNAWYNWSIVLPAELSASSIIASFYVPAMADTERYNSIVKKLSYGTTSVLLVSAVAINFLGKYGQYEFYFSTIKVFTIVALIIIGIVIDNLQLKTANIIPPELLSCIPRVFDPTVTKMNIGLKYLTCPGAFVQYKGIPGVTGKILGIWSVLMQAIFSYCGSEIPAIAGAEVENPRKNIPSAVKRIWIRIFLFYVLGVFVAGLLVPYNHPNLSPKDSNNGTQYVQSSPFIIAMQATGIKFLPQITSALFILSAWSAATSDVYISSRFMYFLAKRDHAPRFLATLVSMQKVGIQSARSPCRRNAESESPAAKPAVVPVFGILAATVFAFLAFLPSQSPSAEQAFYWLSSMTAAAAMLSWIGMMVTYIRWHAGIKHAEAQDPINFKKDHPELYNRSVLQPFLAWYAIIMCIAILLLHGW</sequence>
<dbReference type="Gene3D" id="1.20.1740.10">
    <property type="entry name" value="Amino acid/polyamine transporter I"/>
    <property type="match status" value="1"/>
</dbReference>
<keyword evidence="8" id="KW-1185">Reference proteome</keyword>
<dbReference type="PANTHER" id="PTHR43341">
    <property type="entry name" value="AMINO ACID PERMEASE"/>
    <property type="match status" value="1"/>
</dbReference>
<feature type="transmembrane region" description="Helical" evidence="5">
    <location>
        <begin position="213"/>
        <end position="235"/>
    </location>
</feature>
<keyword evidence="4 5" id="KW-0472">Membrane</keyword>
<dbReference type="GO" id="GO:0016020">
    <property type="term" value="C:membrane"/>
    <property type="evidence" value="ECO:0007669"/>
    <property type="project" value="UniProtKB-SubCell"/>
</dbReference>
<feature type="transmembrane region" description="Helical" evidence="5">
    <location>
        <begin position="189"/>
        <end position="207"/>
    </location>
</feature>
<dbReference type="PANTHER" id="PTHR43341:SF20">
    <property type="entry name" value="AAT FAMILY AMINO ACID TRANSPORTER"/>
    <property type="match status" value="1"/>
</dbReference>
<feature type="transmembrane region" description="Helical" evidence="5">
    <location>
        <begin position="332"/>
        <end position="353"/>
    </location>
</feature>
<dbReference type="InParanoid" id="A0A0C3FUY2"/>
<dbReference type="InterPro" id="IPR004841">
    <property type="entry name" value="AA-permease/SLC12A_dom"/>
</dbReference>
<feature type="transmembrane region" description="Helical" evidence="5">
    <location>
        <begin position="541"/>
        <end position="560"/>
    </location>
</feature>
<accession>A0A0C3FUY2</accession>
<proteinExistence type="predicted"/>
<dbReference type="GO" id="GO:0015171">
    <property type="term" value="F:amino acid transmembrane transporter activity"/>
    <property type="evidence" value="ECO:0007669"/>
    <property type="project" value="TreeGrafter"/>
</dbReference>
<name>A0A0C3FUY2_PILCF</name>
<evidence type="ECO:0000256" key="3">
    <source>
        <dbReference type="ARBA" id="ARBA00022989"/>
    </source>
</evidence>
<dbReference type="OrthoDB" id="3900342at2759"/>
<dbReference type="AlphaFoldDB" id="A0A0C3FUY2"/>
<evidence type="ECO:0000256" key="2">
    <source>
        <dbReference type="ARBA" id="ARBA00022692"/>
    </source>
</evidence>
<dbReference type="InterPro" id="IPR050524">
    <property type="entry name" value="APC_YAT"/>
</dbReference>
<feature type="transmembrane region" description="Helical" evidence="5">
    <location>
        <begin position="490"/>
        <end position="512"/>
    </location>
</feature>
<protein>
    <recommendedName>
        <fullName evidence="6">Amino acid permease/ SLC12A domain-containing protein</fullName>
    </recommendedName>
</protein>
<evidence type="ECO:0000313" key="7">
    <source>
        <dbReference type="EMBL" id="KIM83249.1"/>
    </source>
</evidence>
<dbReference type="EMBL" id="KN832991">
    <property type="protein sequence ID" value="KIM83249.1"/>
    <property type="molecule type" value="Genomic_DNA"/>
</dbReference>
<feature type="transmembrane region" description="Helical" evidence="5">
    <location>
        <begin position="67"/>
        <end position="88"/>
    </location>
</feature>
<reference evidence="8" key="2">
    <citation type="submission" date="2015-01" db="EMBL/GenBank/DDBJ databases">
        <title>Evolutionary Origins and Diversification of the Mycorrhizal Mutualists.</title>
        <authorList>
            <consortium name="DOE Joint Genome Institute"/>
            <consortium name="Mycorrhizal Genomics Consortium"/>
            <person name="Kohler A."/>
            <person name="Kuo A."/>
            <person name="Nagy L.G."/>
            <person name="Floudas D."/>
            <person name="Copeland A."/>
            <person name="Barry K.W."/>
            <person name="Cichocki N."/>
            <person name="Veneault-Fourrey C."/>
            <person name="LaButti K."/>
            <person name="Lindquist E.A."/>
            <person name="Lipzen A."/>
            <person name="Lundell T."/>
            <person name="Morin E."/>
            <person name="Murat C."/>
            <person name="Riley R."/>
            <person name="Ohm R."/>
            <person name="Sun H."/>
            <person name="Tunlid A."/>
            <person name="Henrissat B."/>
            <person name="Grigoriev I.V."/>
            <person name="Hibbett D.S."/>
            <person name="Martin F."/>
        </authorList>
    </citation>
    <scope>NUCLEOTIDE SEQUENCE [LARGE SCALE GENOMIC DNA]</scope>
    <source>
        <strain evidence="8">F 1598</strain>
    </source>
</reference>
<gene>
    <name evidence="7" type="ORF">PILCRDRAFT_7206</name>
</gene>
<feature type="transmembrane region" description="Helical" evidence="5">
    <location>
        <begin position="156"/>
        <end position="177"/>
    </location>
</feature>
<keyword evidence="2 5" id="KW-0812">Transmembrane</keyword>
<evidence type="ECO:0000256" key="1">
    <source>
        <dbReference type="ARBA" id="ARBA00004141"/>
    </source>
</evidence>
<organism evidence="7 8">
    <name type="scientific">Piloderma croceum (strain F 1598)</name>
    <dbReference type="NCBI Taxonomy" id="765440"/>
    <lineage>
        <taxon>Eukaryota</taxon>
        <taxon>Fungi</taxon>
        <taxon>Dikarya</taxon>
        <taxon>Basidiomycota</taxon>
        <taxon>Agaricomycotina</taxon>
        <taxon>Agaricomycetes</taxon>
        <taxon>Agaricomycetidae</taxon>
        <taxon>Atheliales</taxon>
        <taxon>Atheliaceae</taxon>
        <taxon>Piloderma</taxon>
    </lineage>
</organism>
<feature type="domain" description="Amino acid permease/ SLC12A" evidence="6">
    <location>
        <begin position="461"/>
        <end position="562"/>
    </location>
</feature>
<dbReference type="Proteomes" id="UP000054166">
    <property type="component" value="Unassembled WGS sequence"/>
</dbReference>
<dbReference type="HOGENOM" id="CLU_007946_12_1_1"/>
<evidence type="ECO:0000256" key="4">
    <source>
        <dbReference type="ARBA" id="ARBA00023136"/>
    </source>
</evidence>
<dbReference type="STRING" id="765440.A0A0C3FUY2"/>
<evidence type="ECO:0000313" key="8">
    <source>
        <dbReference type="Proteomes" id="UP000054166"/>
    </source>
</evidence>
<reference evidence="7 8" key="1">
    <citation type="submission" date="2014-04" db="EMBL/GenBank/DDBJ databases">
        <authorList>
            <consortium name="DOE Joint Genome Institute"/>
            <person name="Kuo A."/>
            <person name="Tarkka M."/>
            <person name="Buscot F."/>
            <person name="Kohler A."/>
            <person name="Nagy L.G."/>
            <person name="Floudas D."/>
            <person name="Copeland A."/>
            <person name="Barry K.W."/>
            <person name="Cichocki N."/>
            <person name="Veneault-Fourrey C."/>
            <person name="LaButti K."/>
            <person name="Lindquist E.A."/>
            <person name="Lipzen A."/>
            <person name="Lundell T."/>
            <person name="Morin E."/>
            <person name="Murat C."/>
            <person name="Sun H."/>
            <person name="Tunlid A."/>
            <person name="Henrissat B."/>
            <person name="Grigoriev I.V."/>
            <person name="Hibbett D.S."/>
            <person name="Martin F."/>
            <person name="Nordberg H.P."/>
            <person name="Cantor M.N."/>
            <person name="Hua S.X."/>
        </authorList>
    </citation>
    <scope>NUCLEOTIDE SEQUENCE [LARGE SCALE GENOMIC DNA]</scope>
    <source>
        <strain evidence="7 8">F 1598</strain>
    </source>
</reference>